<reference evidence="2" key="1">
    <citation type="submission" date="2022-11" db="UniProtKB">
        <authorList>
            <consortium name="WormBaseParasite"/>
        </authorList>
    </citation>
    <scope>IDENTIFICATION</scope>
</reference>
<evidence type="ECO:0000313" key="2">
    <source>
        <dbReference type="WBParaSite" id="nRc.2.0.1.t44711-RA"/>
    </source>
</evidence>
<protein>
    <submittedName>
        <fullName evidence="2">Uncharacterized protein</fullName>
    </submittedName>
</protein>
<evidence type="ECO:0000313" key="1">
    <source>
        <dbReference type="Proteomes" id="UP000887565"/>
    </source>
</evidence>
<accession>A0A915L1W4</accession>
<sequence length="80" mass="8906">MQVAKLSGQKSLSSANLAQDQVLDILQTVISYYIAQHLERILEASFFEPDKGIVSNMTEEAIGLCPTNYCRKRSSAEQVQ</sequence>
<organism evidence="1 2">
    <name type="scientific">Romanomermis culicivorax</name>
    <name type="common">Nematode worm</name>
    <dbReference type="NCBI Taxonomy" id="13658"/>
    <lineage>
        <taxon>Eukaryota</taxon>
        <taxon>Metazoa</taxon>
        <taxon>Ecdysozoa</taxon>
        <taxon>Nematoda</taxon>
        <taxon>Enoplea</taxon>
        <taxon>Dorylaimia</taxon>
        <taxon>Mermithida</taxon>
        <taxon>Mermithoidea</taxon>
        <taxon>Mermithidae</taxon>
        <taxon>Romanomermis</taxon>
    </lineage>
</organism>
<dbReference type="Proteomes" id="UP000887565">
    <property type="component" value="Unplaced"/>
</dbReference>
<proteinExistence type="predicted"/>
<dbReference type="AlphaFoldDB" id="A0A915L1W4"/>
<name>A0A915L1W4_ROMCU</name>
<keyword evidence="1" id="KW-1185">Reference proteome</keyword>
<dbReference type="WBParaSite" id="nRc.2.0.1.t44711-RA">
    <property type="protein sequence ID" value="nRc.2.0.1.t44711-RA"/>
    <property type="gene ID" value="nRc.2.0.1.g44711"/>
</dbReference>